<protein>
    <submittedName>
        <fullName evidence="1">Uncharacterized protein</fullName>
    </submittedName>
</protein>
<comment type="caution">
    <text evidence="1">The sequence shown here is derived from an EMBL/GenBank/DDBJ whole genome shotgun (WGS) entry which is preliminary data.</text>
</comment>
<evidence type="ECO:0000313" key="2">
    <source>
        <dbReference type="Proteomes" id="UP001230268"/>
    </source>
</evidence>
<dbReference type="Proteomes" id="UP001230268">
    <property type="component" value="Unassembled WGS sequence"/>
</dbReference>
<sequence>MDSAQYLRWTRWYNLPLAHCQRPSVFGIHANNQRHFAYYRFHKRLGKGNWNRYIERYTKPRSIENTQNITFNYRASFQAAKNSASYLWELPKRIAAATSSNDLLDAWIYFRHKRKKVYHFILALKRLCEIKDVDTSDWRFQHIAKKLLKRSKYFIDLPNVCRYLGQLRATPTLDKLTMLICENLERYTPNQLGLIAGAFGHCRLHSKYLFSLLAQRLEANMHLATNQDLIAVADAFGKCMIYNYGTLASISLEIQRRLADEFVKPNVPVELFTTPNRHCMLNIQNPITVSITRPSMLELGVVEAFAATKYRDMFICDVLSQMLRYELARGRVDDVCNPNIVTRALRAYRSMKVNDIPLFVSILDHAAKQPYDYPPRCLSEVGLHLSYLLPRNLDAVAEKFAACLDELKLHLSRMDPRQLTNTAIFAYKAITSTVTKSDILSQISQAMLNHRNNMVKYDAPKMMEVLSMHNSLNEECFNTICRDIYRVISLFEPADYQRTARVLRKLRSQDLTNIKMVNMLAKHVINQHEEFSDFQYHCVARDLTLAGPPYQSLLADLWKHNRCQRGFSPKLEESLTAQSN</sequence>
<keyword evidence="2" id="KW-1185">Reference proteome</keyword>
<dbReference type="EMBL" id="JAVEPI010000003">
    <property type="protein sequence ID" value="KAK1442859.1"/>
    <property type="molecule type" value="Genomic_DNA"/>
</dbReference>
<organism evidence="1 2">
    <name type="scientific">Babesia gibsoni</name>
    <dbReference type="NCBI Taxonomy" id="33632"/>
    <lineage>
        <taxon>Eukaryota</taxon>
        <taxon>Sar</taxon>
        <taxon>Alveolata</taxon>
        <taxon>Apicomplexa</taxon>
        <taxon>Aconoidasida</taxon>
        <taxon>Piroplasmida</taxon>
        <taxon>Babesiidae</taxon>
        <taxon>Babesia</taxon>
    </lineage>
</organism>
<dbReference type="AlphaFoldDB" id="A0AAD8LIK8"/>
<gene>
    <name evidence="1" type="ORF">BgAZ_303770</name>
</gene>
<name>A0AAD8LIK8_BABGI</name>
<reference evidence="1" key="1">
    <citation type="submission" date="2023-08" db="EMBL/GenBank/DDBJ databases">
        <title>Draft sequence of the Babesia gibsoni genome.</title>
        <authorList>
            <person name="Yamagishi J.Y."/>
            <person name="Xuan X.X."/>
        </authorList>
    </citation>
    <scope>NUCLEOTIDE SEQUENCE</scope>
    <source>
        <strain evidence="1">Azabu</strain>
    </source>
</reference>
<evidence type="ECO:0000313" key="1">
    <source>
        <dbReference type="EMBL" id="KAK1442859.1"/>
    </source>
</evidence>
<accession>A0AAD8LIK8</accession>
<proteinExistence type="predicted"/>